<name>A0A9X9EQN6_9BACI</name>
<keyword evidence="6 7" id="KW-0472">Membrane</keyword>
<feature type="transmembrane region" description="Helical" evidence="7">
    <location>
        <begin position="294"/>
        <end position="314"/>
    </location>
</feature>
<dbReference type="InterPro" id="IPR050189">
    <property type="entry name" value="MFS_Efflux_Transporters"/>
</dbReference>
<dbReference type="InterPro" id="IPR011701">
    <property type="entry name" value="MFS"/>
</dbReference>
<evidence type="ECO:0000313" key="9">
    <source>
        <dbReference type="EMBL" id="TKH08104.1"/>
    </source>
</evidence>
<keyword evidence="3" id="KW-1003">Cell membrane</keyword>
<dbReference type="CDD" id="cd06174">
    <property type="entry name" value="MFS"/>
    <property type="match status" value="1"/>
</dbReference>
<dbReference type="AlphaFoldDB" id="A0A9X9EQN6"/>
<evidence type="ECO:0000256" key="3">
    <source>
        <dbReference type="ARBA" id="ARBA00022475"/>
    </source>
</evidence>
<feature type="transmembrane region" description="Helical" evidence="7">
    <location>
        <begin position="107"/>
        <end position="126"/>
    </location>
</feature>
<evidence type="ECO:0000256" key="7">
    <source>
        <dbReference type="SAM" id="Phobius"/>
    </source>
</evidence>
<accession>A0A9X9EQN6</accession>
<evidence type="ECO:0000256" key="6">
    <source>
        <dbReference type="ARBA" id="ARBA00023136"/>
    </source>
</evidence>
<evidence type="ECO:0000256" key="1">
    <source>
        <dbReference type="ARBA" id="ARBA00004651"/>
    </source>
</evidence>
<reference evidence="9 10" key="1">
    <citation type="journal article" date="2019" name="Environ. Microbiol.">
        <title>An active ?-lactamase is a part of an orchestrated cell wall stress resistance network of Bacillus subtilis and related rhizosphere species.</title>
        <authorList>
            <person name="Bucher T."/>
            <person name="Keren-Paz A."/>
            <person name="Hausser J."/>
            <person name="Olender T."/>
            <person name="Cytryn E."/>
            <person name="Kolodkin-Gal I."/>
        </authorList>
    </citation>
    <scope>NUCLEOTIDE SEQUENCE [LARGE SCALE GENOMIC DNA]</scope>
    <source>
        <strain evidence="9 10">I4</strain>
    </source>
</reference>
<evidence type="ECO:0000259" key="8">
    <source>
        <dbReference type="PROSITE" id="PS50850"/>
    </source>
</evidence>
<feature type="transmembrane region" description="Helical" evidence="7">
    <location>
        <begin position="12"/>
        <end position="29"/>
    </location>
</feature>
<dbReference type="PANTHER" id="PTHR43124">
    <property type="entry name" value="PURINE EFFLUX PUMP PBUE"/>
    <property type="match status" value="1"/>
</dbReference>
<dbReference type="SUPFAM" id="SSF103473">
    <property type="entry name" value="MFS general substrate transporter"/>
    <property type="match status" value="1"/>
</dbReference>
<feature type="transmembrane region" description="Helical" evidence="7">
    <location>
        <begin position="147"/>
        <end position="165"/>
    </location>
</feature>
<feature type="transmembrane region" description="Helical" evidence="7">
    <location>
        <begin position="49"/>
        <end position="70"/>
    </location>
</feature>
<feature type="transmembrane region" description="Helical" evidence="7">
    <location>
        <begin position="226"/>
        <end position="248"/>
    </location>
</feature>
<feature type="transmembrane region" description="Helical" evidence="7">
    <location>
        <begin position="171"/>
        <end position="193"/>
    </location>
</feature>
<dbReference type="Pfam" id="PF07690">
    <property type="entry name" value="MFS_1"/>
    <property type="match status" value="1"/>
</dbReference>
<dbReference type="Gene3D" id="1.20.1250.20">
    <property type="entry name" value="MFS general substrate transporter like domains"/>
    <property type="match status" value="2"/>
</dbReference>
<keyword evidence="4 7" id="KW-0812">Transmembrane</keyword>
<dbReference type="GO" id="GO:0022857">
    <property type="term" value="F:transmembrane transporter activity"/>
    <property type="evidence" value="ECO:0007669"/>
    <property type="project" value="InterPro"/>
</dbReference>
<proteinExistence type="predicted"/>
<feature type="transmembrane region" description="Helical" evidence="7">
    <location>
        <begin position="357"/>
        <end position="380"/>
    </location>
</feature>
<dbReference type="InterPro" id="IPR020846">
    <property type="entry name" value="MFS_dom"/>
</dbReference>
<evidence type="ECO:0000313" key="10">
    <source>
        <dbReference type="Proteomes" id="UP000309170"/>
    </source>
</evidence>
<gene>
    <name evidence="9" type="ORF">FC678_21290</name>
</gene>
<protein>
    <submittedName>
        <fullName evidence="9">MFS transporter</fullName>
    </submittedName>
</protein>
<feature type="transmembrane region" description="Helical" evidence="7">
    <location>
        <begin position="320"/>
        <end position="345"/>
    </location>
</feature>
<dbReference type="EMBL" id="SZNT01000419">
    <property type="protein sequence ID" value="TKH08104.1"/>
    <property type="molecule type" value="Genomic_DNA"/>
</dbReference>
<keyword evidence="2" id="KW-0813">Transport</keyword>
<dbReference type="GO" id="GO:0005886">
    <property type="term" value="C:plasma membrane"/>
    <property type="evidence" value="ECO:0007669"/>
    <property type="project" value="UniProtKB-SubCell"/>
</dbReference>
<evidence type="ECO:0000256" key="5">
    <source>
        <dbReference type="ARBA" id="ARBA00022989"/>
    </source>
</evidence>
<comment type="caution">
    <text evidence="9">The sequence shown here is derived from an EMBL/GenBank/DDBJ whole genome shotgun (WGS) entry which is preliminary data.</text>
</comment>
<sequence>MAVAQKQVKKWFTLCILILGGGTIFKLSSLKDAFYVPMQKYFHLSHTQIGLALSVYAIVQMFGYVVSIYITDRFSKRKLIPIGLIGVGATGIYLSTIPGYYGILASWGVMALFTEITFWPVLIKTVKLLGDSDEQGRMFGFLEAGRGVVDTIVAFSALGIFIWLGSESLGFRAAILFFALITIIVGIISYFFIEDDIIETFDKGGEEISKNKVALKGAIQAIKTPILWFSSFTIFCVYTVYAGLTYFIPFLEEIYGMPVALLGAYGIINQYGLKMIGGPIGGFLVDKKFKSATKYLRFTFLLSIIAMIIFIMLPHGKMNIYIGIIATLGFGSIVFTQRAVFFAPLDEIDIPKEISGAAVSVACLVGYAPSIFAFAMYGNILDHNPGITGYRYVFLIMIAFAAIGFIISNYSVKILKKKKQTNRYLEVIK</sequence>
<feature type="transmembrane region" description="Helical" evidence="7">
    <location>
        <begin position="82"/>
        <end position="101"/>
    </location>
</feature>
<evidence type="ECO:0000256" key="2">
    <source>
        <dbReference type="ARBA" id="ARBA00022448"/>
    </source>
</evidence>
<evidence type="ECO:0000256" key="4">
    <source>
        <dbReference type="ARBA" id="ARBA00022692"/>
    </source>
</evidence>
<feature type="transmembrane region" description="Helical" evidence="7">
    <location>
        <begin position="392"/>
        <end position="412"/>
    </location>
</feature>
<dbReference type="RefSeq" id="WP_137024341.1">
    <property type="nucleotide sequence ID" value="NZ_SZNT01000419.1"/>
</dbReference>
<dbReference type="InterPro" id="IPR036259">
    <property type="entry name" value="MFS_trans_sf"/>
</dbReference>
<organism evidence="9 10">
    <name type="scientific">Peribacillus simplex</name>
    <dbReference type="NCBI Taxonomy" id="1478"/>
    <lineage>
        <taxon>Bacteria</taxon>
        <taxon>Bacillati</taxon>
        <taxon>Bacillota</taxon>
        <taxon>Bacilli</taxon>
        <taxon>Bacillales</taxon>
        <taxon>Bacillaceae</taxon>
        <taxon>Peribacillus</taxon>
    </lineage>
</organism>
<dbReference type="Proteomes" id="UP000309170">
    <property type="component" value="Unassembled WGS sequence"/>
</dbReference>
<comment type="subcellular location">
    <subcellularLocation>
        <location evidence="1">Cell membrane</location>
        <topology evidence="1">Multi-pass membrane protein</topology>
    </subcellularLocation>
</comment>
<dbReference type="PANTHER" id="PTHR43124:SF3">
    <property type="entry name" value="CHLORAMPHENICOL EFFLUX PUMP RV0191"/>
    <property type="match status" value="1"/>
</dbReference>
<feature type="domain" description="Major facilitator superfamily (MFS) profile" evidence="8">
    <location>
        <begin position="1"/>
        <end position="416"/>
    </location>
</feature>
<keyword evidence="5 7" id="KW-1133">Transmembrane helix</keyword>
<dbReference type="PROSITE" id="PS50850">
    <property type="entry name" value="MFS"/>
    <property type="match status" value="1"/>
</dbReference>